<keyword evidence="4" id="KW-0809">Transit peptide</keyword>
<comment type="similarity">
    <text evidence="2">Belongs to the FMP52 family.</text>
</comment>
<name>A0AAD9ZC67_9LECA</name>
<accession>A0AAD9ZC67</accession>
<dbReference type="PANTHER" id="PTHR14097">
    <property type="entry name" value="OXIDOREDUCTASE HTATIP2"/>
    <property type="match status" value="1"/>
</dbReference>
<reference evidence="7" key="1">
    <citation type="submission" date="2022-11" db="EMBL/GenBank/DDBJ databases">
        <title>Chromosomal genome sequence assembly and mating type (MAT) locus characterization of the leprose asexual lichenized fungus Lepraria neglecta (Nyl.) Erichsen.</title>
        <authorList>
            <person name="Allen J.L."/>
            <person name="Pfeffer B."/>
        </authorList>
    </citation>
    <scope>NUCLEOTIDE SEQUENCE</scope>
    <source>
        <strain evidence="7">Allen 5258</strain>
    </source>
</reference>
<keyword evidence="6" id="KW-0472">Membrane</keyword>
<evidence type="ECO:0000256" key="6">
    <source>
        <dbReference type="ARBA" id="ARBA00023136"/>
    </source>
</evidence>
<dbReference type="Proteomes" id="UP001276659">
    <property type="component" value="Unassembled WGS sequence"/>
</dbReference>
<evidence type="ECO:0000256" key="3">
    <source>
        <dbReference type="ARBA" id="ARBA00022787"/>
    </source>
</evidence>
<gene>
    <name evidence="7" type="ORF">OEA41_002542</name>
</gene>
<dbReference type="AlphaFoldDB" id="A0AAD9ZC67"/>
<dbReference type="GO" id="GO:0051170">
    <property type="term" value="P:import into nucleus"/>
    <property type="evidence" value="ECO:0007669"/>
    <property type="project" value="TreeGrafter"/>
</dbReference>
<organism evidence="7 8">
    <name type="scientific">Lepraria neglecta</name>
    <dbReference type="NCBI Taxonomy" id="209136"/>
    <lineage>
        <taxon>Eukaryota</taxon>
        <taxon>Fungi</taxon>
        <taxon>Dikarya</taxon>
        <taxon>Ascomycota</taxon>
        <taxon>Pezizomycotina</taxon>
        <taxon>Lecanoromycetes</taxon>
        <taxon>OSLEUM clade</taxon>
        <taxon>Lecanoromycetidae</taxon>
        <taxon>Lecanorales</taxon>
        <taxon>Lecanorineae</taxon>
        <taxon>Stereocaulaceae</taxon>
        <taxon>Lepraria</taxon>
    </lineage>
</organism>
<evidence type="ECO:0000256" key="1">
    <source>
        <dbReference type="ARBA" id="ARBA00004450"/>
    </source>
</evidence>
<evidence type="ECO:0000313" key="8">
    <source>
        <dbReference type="Proteomes" id="UP001276659"/>
    </source>
</evidence>
<comment type="subcellular location">
    <subcellularLocation>
        <location evidence="1">Mitochondrion outer membrane</location>
        <topology evidence="1">Peripheral membrane protein</topology>
    </subcellularLocation>
</comment>
<evidence type="ECO:0008006" key="9">
    <source>
        <dbReference type="Google" id="ProtNLM"/>
    </source>
</evidence>
<dbReference type="PANTHER" id="PTHR14097:SF7">
    <property type="entry name" value="OXIDOREDUCTASE HTATIP2"/>
    <property type="match status" value="1"/>
</dbReference>
<comment type="caution">
    <text evidence="7">The sequence shown here is derived from an EMBL/GenBank/DDBJ whole genome shotgun (WGS) entry which is preliminary data.</text>
</comment>
<keyword evidence="3" id="KW-1000">Mitochondrion outer membrane</keyword>
<dbReference type="SUPFAM" id="SSF51735">
    <property type="entry name" value="NAD(P)-binding Rossmann-fold domains"/>
    <property type="match status" value="1"/>
</dbReference>
<sequence length="236" mass="25155">MVEGISSAALVGCTGLVGSRILAALTSLSSKPTIHAIARKDLPTTFPTIKPLIETDSSKWPDSLKSLTPAPNVFLSALGTTKAQAGSFEAQRKIDYDLNLSLAKAAKESGVKTYVLISSDAVSKTSMFPYSKMKAELEEAVKELGFQHTVILKPGLLLGTRLASRPLEAVFKCIAKSLGSISKGLTDWWAQDVDVIGKAAVSAGMQCVEGKRKEGVWIVSQSDIIKLGGTEWKAEM</sequence>
<dbReference type="EMBL" id="JASNWA010000006">
    <property type="protein sequence ID" value="KAK3175295.1"/>
    <property type="molecule type" value="Genomic_DNA"/>
</dbReference>
<dbReference type="Gene3D" id="3.40.50.720">
    <property type="entry name" value="NAD(P)-binding Rossmann-like Domain"/>
    <property type="match status" value="1"/>
</dbReference>
<protein>
    <recommendedName>
        <fullName evidence="9">NAD(P)-binding domain-containing protein</fullName>
    </recommendedName>
</protein>
<proteinExistence type="inferred from homology"/>
<evidence type="ECO:0000256" key="4">
    <source>
        <dbReference type="ARBA" id="ARBA00022946"/>
    </source>
</evidence>
<dbReference type="FunFam" id="3.40.50.720:FF:000366">
    <property type="entry name" value="Protein FMP52, mitochondrial"/>
    <property type="match status" value="1"/>
</dbReference>
<dbReference type="InterPro" id="IPR014843">
    <property type="entry name" value="Him1/Fmp52"/>
</dbReference>
<dbReference type="GO" id="GO:0005741">
    <property type="term" value="C:mitochondrial outer membrane"/>
    <property type="evidence" value="ECO:0007669"/>
    <property type="project" value="UniProtKB-SubCell"/>
</dbReference>
<keyword evidence="8" id="KW-1185">Reference proteome</keyword>
<dbReference type="Pfam" id="PF08732">
    <property type="entry name" value="HIM1"/>
    <property type="match status" value="1"/>
</dbReference>
<dbReference type="InterPro" id="IPR036291">
    <property type="entry name" value="NAD(P)-bd_dom_sf"/>
</dbReference>
<evidence type="ECO:0000313" key="7">
    <source>
        <dbReference type="EMBL" id="KAK3175295.1"/>
    </source>
</evidence>
<keyword evidence="5" id="KW-0496">Mitochondrion</keyword>
<evidence type="ECO:0000256" key="2">
    <source>
        <dbReference type="ARBA" id="ARBA00006617"/>
    </source>
</evidence>
<evidence type="ECO:0000256" key="5">
    <source>
        <dbReference type="ARBA" id="ARBA00023128"/>
    </source>
</evidence>